<dbReference type="GeneID" id="83197180"/>
<accession>A0A9W9PNK8</accession>
<proteinExistence type="predicted"/>
<dbReference type="OrthoDB" id="1577640at2759"/>
<keyword evidence="2" id="KW-1185">Reference proteome</keyword>
<organism evidence="1 2">
    <name type="scientific">Penicillium chermesinum</name>
    <dbReference type="NCBI Taxonomy" id="63820"/>
    <lineage>
        <taxon>Eukaryota</taxon>
        <taxon>Fungi</taxon>
        <taxon>Dikarya</taxon>
        <taxon>Ascomycota</taxon>
        <taxon>Pezizomycotina</taxon>
        <taxon>Eurotiomycetes</taxon>
        <taxon>Eurotiomycetidae</taxon>
        <taxon>Eurotiales</taxon>
        <taxon>Aspergillaceae</taxon>
        <taxon>Penicillium</taxon>
    </lineage>
</organism>
<dbReference type="RefSeq" id="XP_058335908.1">
    <property type="nucleotide sequence ID" value="XM_058469877.1"/>
</dbReference>
<dbReference type="Proteomes" id="UP001150941">
    <property type="component" value="Unassembled WGS sequence"/>
</dbReference>
<reference evidence="1" key="2">
    <citation type="journal article" date="2023" name="IMA Fungus">
        <title>Comparative genomic study of the Penicillium genus elucidates a diverse pangenome and 15 lateral gene transfer events.</title>
        <authorList>
            <person name="Petersen C."/>
            <person name="Sorensen T."/>
            <person name="Nielsen M.R."/>
            <person name="Sondergaard T.E."/>
            <person name="Sorensen J.L."/>
            <person name="Fitzpatrick D.A."/>
            <person name="Frisvad J.C."/>
            <person name="Nielsen K.L."/>
        </authorList>
    </citation>
    <scope>NUCLEOTIDE SEQUENCE</scope>
    <source>
        <strain evidence="1">IBT 19713</strain>
    </source>
</reference>
<protein>
    <submittedName>
        <fullName evidence="1">Uncharacterized protein</fullName>
    </submittedName>
</protein>
<evidence type="ECO:0000313" key="1">
    <source>
        <dbReference type="EMBL" id="KAJ5249129.1"/>
    </source>
</evidence>
<name>A0A9W9PNK8_9EURO</name>
<dbReference type="AlphaFoldDB" id="A0A9W9PNK8"/>
<gene>
    <name evidence="1" type="ORF">N7468_000580</name>
</gene>
<sequence>MGTFGEAHADDTYLGELCIGWPRGLHLLLKAGYRLDTQELLVYALHFGYLESVVVLLNDGNPAIHGTHLWVASRSSNTEAFELVARALAERRRKLQKLAERHLPPSICESLGLPINCALDSRATLVFSTLQDHGIPIDPSLFLDQLWDGDTVYNVSYDRRSAEILFNAGFQDFEEGEIGMEQTQEDFEEGEIGMEQNEEDFEEGEIGMQQNQGMSTLMRVADPDSYPFYTSLHNTLKVMGFLISKGANPHRQRVEDRQTASHILGSWLSHSLRESVVFELRNMNSLTVYQPIARANSSQVRAAVFEVFRTLRSEIDRETGDILKDFFLSYHCDSCSCACSENGCFPSTMFFRELITWTDSPPNIQALAETIRFLSEQRRVGSVEAFHDTIAPTVLRVCIFEHLELTHTCCKEIPHAFFGKPKLADIMEDFLHIRDEQRYLIEEVDNLTDFFLSKYREIGLGLPEFLLEYWSIEIQKVPAPDPQEVEAIKRVGVILDE</sequence>
<dbReference type="EMBL" id="JAPQKS010000001">
    <property type="protein sequence ID" value="KAJ5249129.1"/>
    <property type="molecule type" value="Genomic_DNA"/>
</dbReference>
<evidence type="ECO:0000313" key="2">
    <source>
        <dbReference type="Proteomes" id="UP001150941"/>
    </source>
</evidence>
<comment type="caution">
    <text evidence="1">The sequence shown here is derived from an EMBL/GenBank/DDBJ whole genome shotgun (WGS) entry which is preliminary data.</text>
</comment>
<reference evidence="1" key="1">
    <citation type="submission" date="2022-11" db="EMBL/GenBank/DDBJ databases">
        <authorList>
            <person name="Petersen C."/>
        </authorList>
    </citation>
    <scope>NUCLEOTIDE SEQUENCE</scope>
    <source>
        <strain evidence="1">IBT 19713</strain>
    </source>
</reference>